<evidence type="ECO:0000313" key="3">
    <source>
        <dbReference type="Proteomes" id="UP001303373"/>
    </source>
</evidence>
<dbReference type="PANTHER" id="PTHR35567:SF3">
    <property type="entry name" value="MALATE DEHYDROGENASE"/>
    <property type="match status" value="1"/>
</dbReference>
<dbReference type="EMBL" id="CP138585">
    <property type="protein sequence ID" value="WPH01438.1"/>
    <property type="molecule type" value="Genomic_DNA"/>
</dbReference>
<dbReference type="AlphaFoldDB" id="A0AAQ3RCL1"/>
<evidence type="ECO:0000256" key="1">
    <source>
        <dbReference type="SAM" id="SignalP"/>
    </source>
</evidence>
<keyword evidence="1" id="KW-0732">Signal</keyword>
<dbReference type="InterPro" id="IPR021851">
    <property type="entry name" value="DUF3455"/>
</dbReference>
<sequence>MVVVLAAFIAVSGLISSTAAYPACPVGRSPNLAAQQPTEPGLPSNNNATFKYVALGLGVQNYTCASTSATPVAAGALATLFDATNAYAKLTVLINHSTEPYLKMYEMESCTKFGNPNVADDSCEQKANVARLPVIGHHYFADINGKGVPSFDIQYDYLSCAKYGDVKAPADTYAGSDNAGAVDWLFLADDSNGRTHGLKEVYRVKTVGGVPAAGACSSGAKSFGVKYAAQYWFYD</sequence>
<protein>
    <recommendedName>
        <fullName evidence="4">Malate dehydrogenase</fullName>
    </recommendedName>
</protein>
<evidence type="ECO:0008006" key="4">
    <source>
        <dbReference type="Google" id="ProtNLM"/>
    </source>
</evidence>
<feature type="signal peptide" evidence="1">
    <location>
        <begin position="1"/>
        <end position="20"/>
    </location>
</feature>
<dbReference type="PANTHER" id="PTHR35567">
    <property type="entry name" value="MALATE DEHYDROGENASE (AFU_ORTHOLOGUE AFUA_2G13800)"/>
    <property type="match status" value="1"/>
</dbReference>
<keyword evidence="3" id="KW-1185">Reference proteome</keyword>
<organism evidence="2 3">
    <name type="scientific">Acrodontium crateriforme</name>
    <dbReference type="NCBI Taxonomy" id="150365"/>
    <lineage>
        <taxon>Eukaryota</taxon>
        <taxon>Fungi</taxon>
        <taxon>Dikarya</taxon>
        <taxon>Ascomycota</taxon>
        <taxon>Pezizomycotina</taxon>
        <taxon>Dothideomycetes</taxon>
        <taxon>Dothideomycetidae</taxon>
        <taxon>Mycosphaerellales</taxon>
        <taxon>Teratosphaeriaceae</taxon>
        <taxon>Acrodontium</taxon>
    </lineage>
</organism>
<feature type="chain" id="PRO_5042915287" description="Malate dehydrogenase" evidence="1">
    <location>
        <begin position="21"/>
        <end position="235"/>
    </location>
</feature>
<proteinExistence type="predicted"/>
<gene>
    <name evidence="2" type="ORF">R9X50_00428400</name>
</gene>
<reference evidence="2 3" key="1">
    <citation type="submission" date="2023-11" db="EMBL/GenBank/DDBJ databases">
        <title>An acidophilic fungus is an integral part of prey digestion in a carnivorous sundew plant.</title>
        <authorList>
            <person name="Tsai I.J."/>
        </authorList>
    </citation>
    <scope>NUCLEOTIDE SEQUENCE [LARGE SCALE GENOMIC DNA]</scope>
    <source>
        <strain evidence="2">169a</strain>
    </source>
</reference>
<dbReference type="Pfam" id="PF11937">
    <property type="entry name" value="DUF3455"/>
    <property type="match status" value="1"/>
</dbReference>
<dbReference type="Proteomes" id="UP001303373">
    <property type="component" value="Chromosome 6"/>
</dbReference>
<accession>A0AAQ3RCL1</accession>
<name>A0AAQ3RCL1_9PEZI</name>
<evidence type="ECO:0000313" key="2">
    <source>
        <dbReference type="EMBL" id="WPH01438.1"/>
    </source>
</evidence>